<proteinExistence type="predicted"/>
<dbReference type="InterPro" id="IPR049492">
    <property type="entry name" value="BD-FAE-like_dom"/>
</dbReference>
<evidence type="ECO:0000313" key="5">
    <source>
        <dbReference type="EMBL" id="MXO89583.1"/>
    </source>
</evidence>
<feature type="compositionally biased region" description="Basic and acidic residues" evidence="2">
    <location>
        <begin position="63"/>
        <end position="75"/>
    </location>
</feature>
<comment type="caution">
    <text evidence="5">The sequence shown here is derived from an EMBL/GenBank/DDBJ whole genome shotgun (WGS) entry which is preliminary data.</text>
</comment>
<evidence type="ECO:0000256" key="1">
    <source>
        <dbReference type="ARBA" id="ARBA00022801"/>
    </source>
</evidence>
<feature type="region of interest" description="Disordered" evidence="2">
    <location>
        <begin position="61"/>
        <end position="84"/>
    </location>
</feature>
<dbReference type="AlphaFoldDB" id="A0A844ZPB7"/>
<dbReference type="Pfam" id="PF20434">
    <property type="entry name" value="BD-FAE"/>
    <property type="match status" value="1"/>
</dbReference>
<dbReference type="OrthoDB" id="9771666at2"/>
<name>A0A844ZPB7_9SPHN</name>
<protein>
    <submittedName>
        <fullName evidence="5">Alpha/beta fold hydrolase</fullName>
    </submittedName>
</protein>
<evidence type="ECO:0000313" key="6">
    <source>
        <dbReference type="Proteomes" id="UP000442714"/>
    </source>
</evidence>
<keyword evidence="1 5" id="KW-0378">Hydrolase</keyword>
<dbReference type="GO" id="GO:0016787">
    <property type="term" value="F:hydrolase activity"/>
    <property type="evidence" value="ECO:0007669"/>
    <property type="project" value="UniProtKB-KW"/>
</dbReference>
<gene>
    <name evidence="5" type="ORF">GRI41_01985</name>
</gene>
<feature type="domain" description="BD-FAE-like" evidence="4">
    <location>
        <begin position="101"/>
        <end position="294"/>
    </location>
</feature>
<reference evidence="5 6" key="1">
    <citation type="submission" date="2019-12" db="EMBL/GenBank/DDBJ databases">
        <title>Genomic-based taxomic classification of the family Erythrobacteraceae.</title>
        <authorList>
            <person name="Xu L."/>
        </authorList>
    </citation>
    <scope>NUCLEOTIDE SEQUENCE [LARGE SCALE GENOMIC DNA]</scope>
    <source>
        <strain evidence="5 6">KCTC 52763</strain>
    </source>
</reference>
<dbReference type="InterPro" id="IPR050300">
    <property type="entry name" value="GDXG_lipolytic_enzyme"/>
</dbReference>
<keyword evidence="6" id="KW-1185">Reference proteome</keyword>
<dbReference type="InterPro" id="IPR029058">
    <property type="entry name" value="AB_hydrolase_fold"/>
</dbReference>
<dbReference type="PANTHER" id="PTHR48081:SF33">
    <property type="entry name" value="KYNURENINE FORMAMIDASE"/>
    <property type="match status" value="1"/>
</dbReference>
<feature type="signal peptide" evidence="3">
    <location>
        <begin position="1"/>
        <end position="19"/>
    </location>
</feature>
<dbReference type="Proteomes" id="UP000442714">
    <property type="component" value="Unassembled WGS sequence"/>
</dbReference>
<dbReference type="RefSeq" id="WP_160602971.1">
    <property type="nucleotide sequence ID" value="NZ_WTYX01000001.1"/>
</dbReference>
<dbReference type="SUPFAM" id="SSF53474">
    <property type="entry name" value="alpha/beta-Hydrolases"/>
    <property type="match status" value="1"/>
</dbReference>
<dbReference type="Gene3D" id="3.40.50.1820">
    <property type="entry name" value="alpha/beta hydrolase"/>
    <property type="match status" value="1"/>
</dbReference>
<evidence type="ECO:0000256" key="3">
    <source>
        <dbReference type="SAM" id="SignalP"/>
    </source>
</evidence>
<dbReference type="EMBL" id="WTYX01000001">
    <property type="protein sequence ID" value="MXO89583.1"/>
    <property type="molecule type" value="Genomic_DNA"/>
</dbReference>
<evidence type="ECO:0000259" key="4">
    <source>
        <dbReference type="Pfam" id="PF20434"/>
    </source>
</evidence>
<accession>A0A844ZPB7</accession>
<organism evidence="5 6">
    <name type="scientific">Pontixanthobacter aquaemixtae</name>
    <dbReference type="NCBI Taxonomy" id="1958940"/>
    <lineage>
        <taxon>Bacteria</taxon>
        <taxon>Pseudomonadati</taxon>
        <taxon>Pseudomonadota</taxon>
        <taxon>Alphaproteobacteria</taxon>
        <taxon>Sphingomonadales</taxon>
        <taxon>Erythrobacteraceae</taxon>
        <taxon>Pontixanthobacter</taxon>
    </lineage>
</organism>
<feature type="chain" id="PRO_5032460993" evidence="3">
    <location>
        <begin position="20"/>
        <end position="338"/>
    </location>
</feature>
<sequence length="338" mass="36009">MRSALITTCIVTAMVGATAAPAQQRLQAECRQEIRALCGGDRGNIRACLRENHSELSETCSSELRERMKQRRSDRSGQSTKLPPQKFDVITYGDHLRQAVDFHRAEGGAGSPPLILFVHGGGWAMGDRTRSTHAKAEYFTGQGYAFASAGYRVLPDAPVEDQARDVAAAIAKLRSEADELGFDRDRIVLMGHSAGAHLAALVATDPSYAGSDMDAISAVVLLDGAGYDVPARMSGKIHLVSKLYKDAFGTDPARQAALSPITHTGGDDAPNWIILHVANRADSAKQSNALGEKLREAGADVEVVAVSNTSHSKLNRNLGADGDIATGKVDSFLAGLFR</sequence>
<keyword evidence="3" id="KW-0732">Signal</keyword>
<evidence type="ECO:0000256" key="2">
    <source>
        <dbReference type="SAM" id="MobiDB-lite"/>
    </source>
</evidence>
<dbReference type="PANTHER" id="PTHR48081">
    <property type="entry name" value="AB HYDROLASE SUPERFAMILY PROTEIN C4A8.06C"/>
    <property type="match status" value="1"/>
</dbReference>